<proteinExistence type="predicted"/>
<keyword evidence="3" id="KW-1185">Reference proteome</keyword>
<name>A0ABU6VNF5_9FABA</name>
<organism evidence="2 3">
    <name type="scientific">Stylosanthes scabra</name>
    <dbReference type="NCBI Taxonomy" id="79078"/>
    <lineage>
        <taxon>Eukaryota</taxon>
        <taxon>Viridiplantae</taxon>
        <taxon>Streptophyta</taxon>
        <taxon>Embryophyta</taxon>
        <taxon>Tracheophyta</taxon>
        <taxon>Spermatophyta</taxon>
        <taxon>Magnoliopsida</taxon>
        <taxon>eudicotyledons</taxon>
        <taxon>Gunneridae</taxon>
        <taxon>Pentapetalae</taxon>
        <taxon>rosids</taxon>
        <taxon>fabids</taxon>
        <taxon>Fabales</taxon>
        <taxon>Fabaceae</taxon>
        <taxon>Papilionoideae</taxon>
        <taxon>50 kb inversion clade</taxon>
        <taxon>dalbergioids sensu lato</taxon>
        <taxon>Dalbergieae</taxon>
        <taxon>Pterocarpus clade</taxon>
        <taxon>Stylosanthes</taxon>
    </lineage>
</organism>
<comment type="caution">
    <text evidence="2">The sequence shown here is derived from an EMBL/GenBank/DDBJ whole genome shotgun (WGS) entry which is preliminary data.</text>
</comment>
<evidence type="ECO:0000256" key="1">
    <source>
        <dbReference type="SAM" id="MobiDB-lite"/>
    </source>
</evidence>
<reference evidence="2 3" key="1">
    <citation type="journal article" date="2023" name="Plants (Basel)">
        <title>Bridging the Gap: Combining Genomics and Transcriptomics Approaches to Understand Stylosanthes scabra, an Orphan Legume from the Brazilian Caatinga.</title>
        <authorList>
            <person name="Ferreira-Neto J.R.C."/>
            <person name="da Silva M.D."/>
            <person name="Binneck E."/>
            <person name="de Melo N.F."/>
            <person name="da Silva R.H."/>
            <person name="de Melo A.L.T.M."/>
            <person name="Pandolfi V."/>
            <person name="Bustamante F.O."/>
            <person name="Brasileiro-Vidal A.C."/>
            <person name="Benko-Iseppon A.M."/>
        </authorList>
    </citation>
    <scope>NUCLEOTIDE SEQUENCE [LARGE SCALE GENOMIC DNA]</scope>
    <source>
        <tissue evidence="2">Leaves</tissue>
    </source>
</reference>
<evidence type="ECO:0000313" key="3">
    <source>
        <dbReference type="Proteomes" id="UP001341840"/>
    </source>
</evidence>
<evidence type="ECO:0000313" key="2">
    <source>
        <dbReference type="EMBL" id="MED6175111.1"/>
    </source>
</evidence>
<sequence length="268" mass="31767">MAYSTLRVVFNDENEAEFMFKFKIFKKEYKIGCSELANVWNLPYSSCLFNGKKPLKDWGSNIKQRANEMFNINRQPKKKVLVNVLTTEMRVLHYLLVYVIMPRSYGHGHIKEEDVITMWAMVNEIKINWTYFIVQHMIRFTKGLSSSGFGYVCLWTKLFNHFKIDVSGEARKGMAPTSVINIRTLHHMGRNLEEQEHEEEDQEPQEEAQAGPSEQPSMRDLMQMIQSLGQNMDNRFQRIEDNQTRMDRRLQRMERHMNIQEGEDEDQE</sequence>
<dbReference type="EMBL" id="JASCZI010151994">
    <property type="protein sequence ID" value="MED6175111.1"/>
    <property type="molecule type" value="Genomic_DNA"/>
</dbReference>
<dbReference type="Proteomes" id="UP001341840">
    <property type="component" value="Unassembled WGS sequence"/>
</dbReference>
<accession>A0ABU6VNF5</accession>
<protein>
    <submittedName>
        <fullName evidence="2">Uncharacterized protein</fullName>
    </submittedName>
</protein>
<feature type="compositionally biased region" description="Low complexity" evidence="1">
    <location>
        <begin position="207"/>
        <end position="216"/>
    </location>
</feature>
<feature type="region of interest" description="Disordered" evidence="1">
    <location>
        <begin position="192"/>
        <end position="219"/>
    </location>
</feature>
<feature type="region of interest" description="Disordered" evidence="1">
    <location>
        <begin position="241"/>
        <end position="268"/>
    </location>
</feature>
<gene>
    <name evidence="2" type="ORF">PIB30_075383</name>
</gene>
<feature type="compositionally biased region" description="Basic and acidic residues" evidence="1">
    <location>
        <begin position="241"/>
        <end position="258"/>
    </location>
</feature>
<feature type="compositionally biased region" description="Acidic residues" evidence="1">
    <location>
        <begin position="195"/>
        <end position="206"/>
    </location>
</feature>